<dbReference type="PANTHER" id="PTHR11070:SF2">
    <property type="entry name" value="ATP-DEPENDENT DNA HELICASE SRS2"/>
    <property type="match status" value="1"/>
</dbReference>
<dbReference type="GO" id="GO:0005524">
    <property type="term" value="F:ATP binding"/>
    <property type="evidence" value="ECO:0007669"/>
    <property type="project" value="UniProtKB-KW"/>
</dbReference>
<keyword evidence="4" id="KW-0067">ATP-binding</keyword>
<dbReference type="GO" id="GO:0000725">
    <property type="term" value="P:recombinational repair"/>
    <property type="evidence" value="ECO:0007669"/>
    <property type="project" value="TreeGrafter"/>
</dbReference>
<feature type="compositionally biased region" description="Low complexity" evidence="5">
    <location>
        <begin position="455"/>
        <end position="470"/>
    </location>
</feature>
<dbReference type="InterPro" id="IPR014017">
    <property type="entry name" value="DNA_helicase_UvrD-like_C"/>
</dbReference>
<keyword evidence="3" id="KW-0347">Helicase</keyword>
<dbReference type="PROSITE" id="PS51217">
    <property type="entry name" value="UVRD_HELICASE_CTER"/>
    <property type="match status" value="1"/>
</dbReference>
<dbReference type="GO" id="GO:0003677">
    <property type="term" value="F:DNA binding"/>
    <property type="evidence" value="ECO:0007669"/>
    <property type="project" value="InterPro"/>
</dbReference>
<evidence type="ECO:0000259" key="6">
    <source>
        <dbReference type="PROSITE" id="PS51217"/>
    </source>
</evidence>
<feature type="compositionally biased region" description="Basic and acidic residues" evidence="5">
    <location>
        <begin position="7"/>
        <end position="21"/>
    </location>
</feature>
<feature type="region of interest" description="Disordered" evidence="5">
    <location>
        <begin position="435"/>
        <end position="499"/>
    </location>
</feature>
<dbReference type="GO" id="GO:0016787">
    <property type="term" value="F:hydrolase activity"/>
    <property type="evidence" value="ECO:0007669"/>
    <property type="project" value="UniProtKB-KW"/>
</dbReference>
<dbReference type="InterPro" id="IPR000212">
    <property type="entry name" value="DNA_helicase_UvrD/REP"/>
</dbReference>
<gene>
    <name evidence="7" type="ORF">E3P99_03169</name>
</gene>
<dbReference type="Pfam" id="PF13361">
    <property type="entry name" value="UvrD_C"/>
    <property type="match status" value="1"/>
</dbReference>
<feature type="region of interest" description="Disordered" evidence="5">
    <location>
        <begin position="1"/>
        <end position="21"/>
    </location>
</feature>
<evidence type="ECO:0000313" key="8">
    <source>
        <dbReference type="Proteomes" id="UP000310189"/>
    </source>
</evidence>
<dbReference type="AlphaFoldDB" id="A0A4T0FHP2"/>
<sequence>MSVMSQDKTRPEKALKTDHPEGAPVTLKSFYNGDNEAYWIAKEIKRQIAYSGNKLKYEDFVILLRFNALSRTIESQLNRMRIPVRVLAGTKFFDRVEIKDIMCYLTLLLNPQQTLALRRAINVPKRGMGPKSVDDIISIAQKAEVAPFTMLLNGIVNDDQVRGWKPSWKKLDAFVDPLDEVRTSLRNGKPLKEIVERLIKDIKYEAHLRSSCQSEGELNSRLENLKELLSFAAVIDADANEGNLFKPDEEFDSVKDQNFARLGKFLEVSTLDVSFNTEADADEKLGKVTISTIHSAKGLEWPVVFLPAVESGVIPFFKADTEEEMREERRLLYVGMTRAQAVLNVSYAGARMVAGSMKDRSLSEFLRYVKKEECYQDDAMLIDDKLRAQMLSILGLEQPDAKEITAAIKQYEDTFKADRAMDKAMSRGGRRSYGYRGSGLYDSEGEDDDDDSDDPYGYSSKYGRSSRGYGFDYSDRIPKKASSSKVKPQPSFEMLSNPFTTGSGGSLTTLGGSAGASASGSNGADIKYKVSQAKPFKAPRPAAPPSAPPASKEVKADVAASDGRMKSYRGDSDVNVVERNLDSKPTNLQSFQQGADTWKDSLKILLKDDGNLEDVKPAKRARRD</sequence>
<feature type="region of interest" description="Disordered" evidence="5">
    <location>
        <begin position="531"/>
        <end position="574"/>
    </location>
</feature>
<keyword evidence="8" id="KW-1185">Reference proteome</keyword>
<dbReference type="SUPFAM" id="SSF52540">
    <property type="entry name" value="P-loop containing nucleoside triphosphate hydrolases"/>
    <property type="match status" value="1"/>
</dbReference>
<dbReference type="EMBL" id="SPNW01000055">
    <property type="protein sequence ID" value="TIA87460.1"/>
    <property type="molecule type" value="Genomic_DNA"/>
</dbReference>
<dbReference type="GO" id="GO:0043138">
    <property type="term" value="F:3'-5' DNA helicase activity"/>
    <property type="evidence" value="ECO:0007669"/>
    <property type="project" value="TreeGrafter"/>
</dbReference>
<dbReference type="InterPro" id="IPR027417">
    <property type="entry name" value="P-loop_NTPase"/>
</dbReference>
<feature type="compositionally biased region" description="Acidic residues" evidence="5">
    <location>
        <begin position="443"/>
        <end position="454"/>
    </location>
</feature>
<evidence type="ECO:0000256" key="5">
    <source>
        <dbReference type="SAM" id="MobiDB-lite"/>
    </source>
</evidence>
<proteinExistence type="predicted"/>
<organism evidence="7 8">
    <name type="scientific">Wallemia hederae</name>
    <dbReference type="NCBI Taxonomy" id="1540922"/>
    <lineage>
        <taxon>Eukaryota</taxon>
        <taxon>Fungi</taxon>
        <taxon>Dikarya</taxon>
        <taxon>Basidiomycota</taxon>
        <taxon>Wallemiomycotina</taxon>
        <taxon>Wallemiomycetes</taxon>
        <taxon>Wallemiales</taxon>
        <taxon>Wallemiaceae</taxon>
        <taxon>Wallemia</taxon>
    </lineage>
</organism>
<reference evidence="7 8" key="1">
    <citation type="submission" date="2019-03" db="EMBL/GenBank/DDBJ databases">
        <title>Sequencing 23 genomes of Wallemia ichthyophaga.</title>
        <authorList>
            <person name="Gostincar C."/>
        </authorList>
    </citation>
    <scope>NUCLEOTIDE SEQUENCE [LARGE SCALE GENOMIC DNA]</scope>
    <source>
        <strain evidence="7 8">EXF-5753</strain>
    </source>
</reference>
<evidence type="ECO:0000256" key="1">
    <source>
        <dbReference type="ARBA" id="ARBA00022741"/>
    </source>
</evidence>
<feature type="compositionally biased region" description="Basic and acidic residues" evidence="5">
    <location>
        <begin position="563"/>
        <end position="572"/>
    </location>
</feature>
<dbReference type="Gene3D" id="1.10.486.10">
    <property type="entry name" value="PCRA, domain 4"/>
    <property type="match status" value="1"/>
</dbReference>
<feature type="domain" description="UvrD-like helicase C-terminal" evidence="6">
    <location>
        <begin position="1"/>
        <end position="298"/>
    </location>
</feature>
<dbReference type="PANTHER" id="PTHR11070">
    <property type="entry name" value="UVRD / RECB / PCRA DNA HELICASE FAMILY MEMBER"/>
    <property type="match status" value="1"/>
</dbReference>
<accession>A0A4T0FHP2</accession>
<evidence type="ECO:0000313" key="7">
    <source>
        <dbReference type="EMBL" id="TIA87460.1"/>
    </source>
</evidence>
<comment type="caution">
    <text evidence="7">The sequence shown here is derived from an EMBL/GenBank/DDBJ whole genome shotgun (WGS) entry which is preliminary data.</text>
</comment>
<evidence type="ECO:0000256" key="4">
    <source>
        <dbReference type="ARBA" id="ARBA00022840"/>
    </source>
</evidence>
<dbReference type="Gene3D" id="3.40.50.300">
    <property type="entry name" value="P-loop containing nucleotide triphosphate hydrolases"/>
    <property type="match status" value="1"/>
</dbReference>
<evidence type="ECO:0000256" key="3">
    <source>
        <dbReference type="ARBA" id="ARBA00022806"/>
    </source>
</evidence>
<dbReference type="Proteomes" id="UP000310189">
    <property type="component" value="Unassembled WGS sequence"/>
</dbReference>
<dbReference type="GO" id="GO:0005634">
    <property type="term" value="C:nucleus"/>
    <property type="evidence" value="ECO:0007669"/>
    <property type="project" value="TreeGrafter"/>
</dbReference>
<dbReference type="OrthoDB" id="1470711at2759"/>
<evidence type="ECO:0000256" key="2">
    <source>
        <dbReference type="ARBA" id="ARBA00022801"/>
    </source>
</evidence>
<keyword evidence="2" id="KW-0378">Hydrolase</keyword>
<name>A0A4T0FHP2_9BASI</name>
<keyword evidence="1" id="KW-0547">Nucleotide-binding</keyword>
<protein>
    <recommendedName>
        <fullName evidence="6">UvrD-like helicase C-terminal domain-containing protein</fullName>
    </recommendedName>
</protein>